<dbReference type="InterPro" id="IPR036412">
    <property type="entry name" value="HAD-like_sf"/>
</dbReference>
<keyword evidence="2" id="KW-1185">Reference proteome</keyword>
<dbReference type="InterPro" id="IPR023214">
    <property type="entry name" value="HAD_sf"/>
</dbReference>
<dbReference type="KEGG" id="chyd:H4K34_06800"/>
<dbReference type="SUPFAM" id="SSF56784">
    <property type="entry name" value="HAD-like"/>
    <property type="match status" value="1"/>
</dbReference>
<dbReference type="Gene3D" id="3.40.50.1000">
    <property type="entry name" value="HAD superfamily/HAD-like"/>
    <property type="match status" value="1"/>
</dbReference>
<dbReference type="AlphaFoldDB" id="A0A7H0VIJ6"/>
<dbReference type="Proteomes" id="UP000516305">
    <property type="component" value="Chromosome"/>
</dbReference>
<gene>
    <name evidence="1" type="ORF">H4K34_06800</name>
</gene>
<accession>A0A7H0VIJ6</accession>
<name>A0A7H0VIJ6_9FLAO</name>
<evidence type="ECO:0000313" key="1">
    <source>
        <dbReference type="EMBL" id="QNR25544.1"/>
    </source>
</evidence>
<sequence>MTRLTIFSLDTVIRYSETNLRKLLFQLISEREGISMESDPAPEIRNFQALLNHIFQKEIKKELSEENLAAYQKAFKKAVKKNYLDDEDAFEVRPGVQSLFGQMEKEKKWKFGIASDLWEEATQFLLQACGVFSKDKLTICAETAPDRNAQMEILVSRAQKKDQGLKIYIVCLNGEKPELKRDFKIIRPKASDKESNYYVYPRFNELFKIKKKNKKRSSK</sequence>
<evidence type="ECO:0000313" key="2">
    <source>
        <dbReference type="Proteomes" id="UP000516305"/>
    </source>
</evidence>
<dbReference type="Gene3D" id="1.10.150.240">
    <property type="entry name" value="Putative phosphatase, domain 2"/>
    <property type="match status" value="1"/>
</dbReference>
<dbReference type="RefSeq" id="WP_210760071.1">
    <property type="nucleotide sequence ID" value="NZ_CP060139.1"/>
</dbReference>
<organism evidence="1 2">
    <name type="scientific">Croceimicrobium hydrocarbonivorans</name>
    <dbReference type="NCBI Taxonomy" id="2761580"/>
    <lineage>
        <taxon>Bacteria</taxon>
        <taxon>Pseudomonadati</taxon>
        <taxon>Bacteroidota</taxon>
        <taxon>Flavobacteriia</taxon>
        <taxon>Flavobacteriales</taxon>
        <taxon>Owenweeksiaceae</taxon>
        <taxon>Croceimicrobium</taxon>
    </lineage>
</organism>
<dbReference type="InterPro" id="IPR023198">
    <property type="entry name" value="PGP-like_dom2"/>
</dbReference>
<dbReference type="EMBL" id="CP060139">
    <property type="protein sequence ID" value="QNR25544.1"/>
    <property type="molecule type" value="Genomic_DNA"/>
</dbReference>
<reference evidence="1 2" key="1">
    <citation type="submission" date="2020-08" db="EMBL/GenBank/DDBJ databases">
        <title>Croceimicrobium hydrocarbonivorans gen. nov., sp. nov., a novel marine bacterium isolated from a bacterial consortium that degrades polyethylene terephthalate.</title>
        <authorList>
            <person name="Liu R."/>
        </authorList>
    </citation>
    <scope>NUCLEOTIDE SEQUENCE [LARGE SCALE GENOMIC DNA]</scope>
    <source>
        <strain evidence="1 2">A20-9</strain>
    </source>
</reference>
<protein>
    <submittedName>
        <fullName evidence="1">Uncharacterized protein</fullName>
    </submittedName>
</protein>
<proteinExistence type="predicted"/>